<protein>
    <submittedName>
        <fullName evidence="2">Glucokinase</fullName>
    </submittedName>
</protein>
<dbReference type="KEGG" id="schi:SCHIN_v1c02750"/>
<dbReference type="AlphaFoldDB" id="A0A5B9Y603"/>
<evidence type="ECO:0000313" key="3">
    <source>
        <dbReference type="Proteomes" id="UP000323144"/>
    </source>
</evidence>
<comment type="similarity">
    <text evidence="1">Belongs to the ROK (NagC/XylR) family.</text>
</comment>
<dbReference type="RefSeq" id="WP_166507867.1">
    <property type="nucleotide sequence ID" value="NZ_CP043026.1"/>
</dbReference>
<evidence type="ECO:0000256" key="1">
    <source>
        <dbReference type="ARBA" id="ARBA00006479"/>
    </source>
</evidence>
<keyword evidence="3" id="KW-1185">Reference proteome</keyword>
<keyword evidence="2" id="KW-0418">Kinase</keyword>
<dbReference type="Proteomes" id="UP000323144">
    <property type="component" value="Chromosome"/>
</dbReference>
<dbReference type="PANTHER" id="PTHR18964">
    <property type="entry name" value="ROK (REPRESSOR, ORF, KINASE) FAMILY"/>
    <property type="match status" value="1"/>
</dbReference>
<sequence>MSNQAKYCFAVDLGGTTAKCAIIKDEIIEERFIVETQIGQVLENIKSVFDEKIVKYNIEDKDLEFVAITICGLIDYENGISIWTGNLEWSNFEVVKFLKELFHNENVFILNDSKAATYGEYVKGLNKEKPNMLLYTLGTGIGGGVILNSELYFGGNTKLASEPGHSGGFQNKYQCNCGLIGCIEGLSSATGIEKEINKNHEYYENKLGLNKDKYTIKDIAELFYNGDKKTVELFEECFLPLVKHMAVSIHLMDFDMVVIGGGPSAMGDHLLNLLKKQLKNYLMPPFYEKLDLRIAKLRNDAGLWGVYHFAKLKLDELKK</sequence>
<dbReference type="PANTHER" id="PTHR18964:SF149">
    <property type="entry name" value="BIFUNCTIONAL UDP-N-ACETYLGLUCOSAMINE 2-EPIMERASE_N-ACETYLMANNOSAMINE KINASE"/>
    <property type="match status" value="1"/>
</dbReference>
<dbReference type="Gene3D" id="3.30.420.40">
    <property type="match status" value="2"/>
</dbReference>
<dbReference type="InterPro" id="IPR000600">
    <property type="entry name" value="ROK"/>
</dbReference>
<gene>
    <name evidence="2" type="primary">glk</name>
    <name evidence="2" type="ORF">SCHIN_v1c02750</name>
</gene>
<dbReference type="GO" id="GO:0016301">
    <property type="term" value="F:kinase activity"/>
    <property type="evidence" value="ECO:0007669"/>
    <property type="project" value="UniProtKB-KW"/>
</dbReference>
<evidence type="ECO:0000313" key="2">
    <source>
        <dbReference type="EMBL" id="QEH61472.1"/>
    </source>
</evidence>
<keyword evidence="2" id="KW-0808">Transferase</keyword>
<accession>A0A5B9Y603</accession>
<proteinExistence type="inferred from homology"/>
<name>A0A5B9Y603_9MOLU</name>
<dbReference type="EMBL" id="CP043026">
    <property type="protein sequence ID" value="QEH61472.1"/>
    <property type="molecule type" value="Genomic_DNA"/>
</dbReference>
<dbReference type="SUPFAM" id="SSF53067">
    <property type="entry name" value="Actin-like ATPase domain"/>
    <property type="match status" value="1"/>
</dbReference>
<reference evidence="2 3" key="1">
    <citation type="submission" date="2019-08" db="EMBL/GenBank/DDBJ databases">
        <title>Complete genome sequence of Spiroplasma chinense CCH (DSM 19755).</title>
        <authorList>
            <person name="Shen H.-Y."/>
            <person name="Lin Y.-C."/>
            <person name="Chou L."/>
            <person name="Kuo C.-H."/>
        </authorList>
    </citation>
    <scope>NUCLEOTIDE SEQUENCE [LARGE SCALE GENOMIC DNA]</scope>
    <source>
        <strain evidence="2 3">CCH</strain>
    </source>
</reference>
<dbReference type="InterPro" id="IPR043129">
    <property type="entry name" value="ATPase_NBD"/>
</dbReference>
<dbReference type="Pfam" id="PF00480">
    <property type="entry name" value="ROK"/>
    <property type="match status" value="1"/>
</dbReference>
<organism evidence="2 3">
    <name type="scientific">Spiroplasma chinense</name>
    <dbReference type="NCBI Taxonomy" id="216932"/>
    <lineage>
        <taxon>Bacteria</taxon>
        <taxon>Bacillati</taxon>
        <taxon>Mycoplasmatota</taxon>
        <taxon>Mollicutes</taxon>
        <taxon>Entomoplasmatales</taxon>
        <taxon>Spiroplasmataceae</taxon>
        <taxon>Spiroplasma</taxon>
    </lineage>
</organism>